<sequence length="189" mass="21057">MLLLIMQGVITIFVVGIVVGALGDRVKHPISIAVNLLFLGLLFTLGSLMNVEPDRPAGNGNLALLLLIPIVVLGLVLLFQLYTARLFRRLPPLALGFVLLGLSAHQAAGFDLQHARYRHLQEKASLIQSQTTDSQGGYPVSLEWDSMHMNGHFFHLNTYLLFIGWIAIIAVLWLLAEMLIRRRREGQQN</sequence>
<name>A0ACC6PJ58_9BACL</name>
<gene>
    <name evidence="1" type="ORF">WKI47_24135</name>
</gene>
<accession>A0ACC6PJ58</accession>
<evidence type="ECO:0000313" key="1">
    <source>
        <dbReference type="EMBL" id="MEJ8307009.1"/>
    </source>
</evidence>
<proteinExistence type="predicted"/>
<reference evidence="1" key="1">
    <citation type="submission" date="2024-03" db="EMBL/GenBank/DDBJ databases">
        <title>Whole genome sequecning of epiphytes from Marcgravia umbellata leaves.</title>
        <authorList>
            <person name="Kumar G."/>
            <person name="Savka M.A."/>
        </authorList>
    </citation>
    <scope>NUCLEOTIDE SEQUENCE</scope>
    <source>
        <strain evidence="1">RIT_BL5</strain>
    </source>
</reference>
<dbReference type="Proteomes" id="UP001380953">
    <property type="component" value="Unassembled WGS sequence"/>
</dbReference>
<dbReference type="EMBL" id="JBBKAR010000057">
    <property type="protein sequence ID" value="MEJ8307009.1"/>
    <property type="molecule type" value="Genomic_DNA"/>
</dbReference>
<comment type="caution">
    <text evidence="1">The sequence shown here is derived from an EMBL/GenBank/DDBJ whole genome shotgun (WGS) entry which is preliminary data.</text>
</comment>
<evidence type="ECO:0000313" key="2">
    <source>
        <dbReference type="Proteomes" id="UP001380953"/>
    </source>
</evidence>
<protein>
    <submittedName>
        <fullName evidence="1">Uncharacterized protein</fullName>
    </submittedName>
</protein>
<keyword evidence="2" id="KW-1185">Reference proteome</keyword>
<organism evidence="1 2">
    <name type="scientific">Saccharibacillus sacchari</name>
    <dbReference type="NCBI Taxonomy" id="456493"/>
    <lineage>
        <taxon>Bacteria</taxon>
        <taxon>Bacillati</taxon>
        <taxon>Bacillota</taxon>
        <taxon>Bacilli</taxon>
        <taxon>Bacillales</taxon>
        <taxon>Paenibacillaceae</taxon>
        <taxon>Saccharibacillus</taxon>
    </lineage>
</organism>